<evidence type="ECO:0000313" key="1">
    <source>
        <dbReference type="EMBL" id="PMS19779.1"/>
    </source>
</evidence>
<reference evidence="1 2" key="1">
    <citation type="submission" date="2018-01" db="EMBL/GenBank/DDBJ databases">
        <title>Whole genome analyses suggest that Burkholderia sensu lato contains two further novel genera in the rhizoxinica-symbiotica group Mycetohabitans gen. nov., and Trinickia gen. nov.: implications for the evolution of diazotrophy and nodulation in the Burkholderiaceae.</title>
        <authorList>
            <person name="Estrada-de los Santos P."/>
            <person name="Palmer M."/>
            <person name="Chavez-Ramirez B."/>
            <person name="Beukes C."/>
            <person name="Steenkamp E.T."/>
            <person name="Hirsch A.M."/>
            <person name="Manyaka P."/>
            <person name="Maluk M."/>
            <person name="Lafos M."/>
            <person name="Crook M."/>
            <person name="Gross E."/>
            <person name="Simon M.F."/>
            <person name="Bueno dos Reis Junior F."/>
            <person name="Poole P.S."/>
            <person name="Venter S.N."/>
            <person name="James E.K."/>
        </authorList>
    </citation>
    <scope>NUCLEOTIDE SEQUENCE [LARGE SCALE GENOMIC DNA]</scope>
    <source>
        <strain evidence="1 2">GIMN1.004</strain>
    </source>
</reference>
<gene>
    <name evidence="1" type="ORF">C0Z18_13230</name>
</gene>
<name>A0A2N7VRK6_9BURK</name>
<organism evidence="1 2">
    <name type="scientific">Trinickia dabaoshanensis</name>
    <dbReference type="NCBI Taxonomy" id="564714"/>
    <lineage>
        <taxon>Bacteria</taxon>
        <taxon>Pseudomonadati</taxon>
        <taxon>Pseudomonadota</taxon>
        <taxon>Betaproteobacteria</taxon>
        <taxon>Burkholderiales</taxon>
        <taxon>Burkholderiaceae</taxon>
        <taxon>Trinickia</taxon>
    </lineage>
</organism>
<dbReference type="EMBL" id="PNYA01000010">
    <property type="protein sequence ID" value="PMS19779.1"/>
    <property type="molecule type" value="Genomic_DNA"/>
</dbReference>
<evidence type="ECO:0000313" key="2">
    <source>
        <dbReference type="Proteomes" id="UP000235616"/>
    </source>
</evidence>
<accession>A0A2N7VRK6</accession>
<keyword evidence="2" id="KW-1185">Reference proteome</keyword>
<dbReference type="AlphaFoldDB" id="A0A2N7VRK6"/>
<sequence length="76" mass="8186">MGGICVGCARSIGVRRFVAVSSPRAMNFKCNGRLWRAGARYGRALWFRCNSVAALTAAIDARIVRGARRSGTVTNP</sequence>
<dbReference type="Proteomes" id="UP000235616">
    <property type="component" value="Unassembled WGS sequence"/>
</dbReference>
<comment type="caution">
    <text evidence="1">The sequence shown here is derived from an EMBL/GenBank/DDBJ whole genome shotgun (WGS) entry which is preliminary data.</text>
</comment>
<protein>
    <submittedName>
        <fullName evidence="1">Uncharacterized protein</fullName>
    </submittedName>
</protein>
<proteinExistence type="predicted"/>